<name>A0A9J6RIA5_9GAMM</name>
<reference evidence="5 6" key="1">
    <citation type="submission" date="2022-12" db="EMBL/GenBank/DDBJ databases">
        <title>Dasania phycosphaerae sp. nov., isolated from particulate material of the south coast of Korea.</title>
        <authorList>
            <person name="Jiang Y."/>
        </authorList>
    </citation>
    <scope>NUCLEOTIDE SEQUENCE [LARGE SCALE GENOMIC DNA]</scope>
    <source>
        <strain evidence="5 6">GY-19</strain>
    </source>
</reference>
<dbReference type="AlphaFoldDB" id="A0A9J6RIA5"/>
<dbReference type="PANTHER" id="PTHR35936">
    <property type="entry name" value="MEMBRANE-BOUND LYTIC MUREIN TRANSGLYCOSYLASE F"/>
    <property type="match status" value="1"/>
</dbReference>
<keyword evidence="6" id="KW-1185">Reference proteome</keyword>
<dbReference type="EMBL" id="JAPTGG010000002">
    <property type="protein sequence ID" value="MCZ0864098.1"/>
    <property type="molecule type" value="Genomic_DNA"/>
</dbReference>
<accession>A0A9J6RIA5</accession>
<evidence type="ECO:0000256" key="3">
    <source>
        <dbReference type="SAM" id="SignalP"/>
    </source>
</evidence>
<dbReference type="InterPro" id="IPR001638">
    <property type="entry name" value="Solute-binding_3/MltF_N"/>
</dbReference>
<protein>
    <submittedName>
        <fullName evidence="5">Transporter substrate-binding domain-containing protein</fullName>
    </submittedName>
</protein>
<dbReference type="Pfam" id="PF00497">
    <property type="entry name" value="SBP_bac_3"/>
    <property type="match status" value="1"/>
</dbReference>
<dbReference type="PANTHER" id="PTHR35936:SF19">
    <property type="entry name" value="AMINO-ACID-BINDING PROTEIN YXEM-RELATED"/>
    <property type="match status" value="1"/>
</dbReference>
<comment type="similarity">
    <text evidence="1">Belongs to the bacterial solute-binding protein 3 family.</text>
</comment>
<sequence length="259" mass="29627">MYLLTYLKPKALIALLILACHLPTQAQDCRLSMGWEHWQPYAYKNERDEISGLDIELVTAILDNMNCQLSLKSMPWKRLLSDTEAGKVDLVSGASYTKEREQWAYFTQPYRQETRALFVRKGSSESYAINDLNDLIKTKFKLGLTRGVYNGEAFEKMMAKPEFKKLTQVVSKESINPKKLLKGRIDGYIADAMSGSHTLRELGILDQIEIHPYTIYATDVHVLISKKSNKAERVQQFNNSLIQLQKAGTLQAIIDKYLQ</sequence>
<evidence type="ECO:0000313" key="5">
    <source>
        <dbReference type="EMBL" id="MCZ0864098.1"/>
    </source>
</evidence>
<comment type="caution">
    <text evidence="5">The sequence shown here is derived from an EMBL/GenBank/DDBJ whole genome shotgun (WGS) entry which is preliminary data.</text>
</comment>
<evidence type="ECO:0000259" key="4">
    <source>
        <dbReference type="SMART" id="SM00062"/>
    </source>
</evidence>
<organism evidence="5 6">
    <name type="scientific">Dasania phycosphaerae</name>
    <dbReference type="NCBI Taxonomy" id="2950436"/>
    <lineage>
        <taxon>Bacteria</taxon>
        <taxon>Pseudomonadati</taxon>
        <taxon>Pseudomonadota</taxon>
        <taxon>Gammaproteobacteria</taxon>
        <taxon>Cellvibrionales</taxon>
        <taxon>Spongiibacteraceae</taxon>
        <taxon>Dasania</taxon>
    </lineage>
</organism>
<gene>
    <name evidence="5" type="ORF">O0V09_02730</name>
</gene>
<feature type="signal peptide" evidence="3">
    <location>
        <begin position="1"/>
        <end position="26"/>
    </location>
</feature>
<evidence type="ECO:0000256" key="1">
    <source>
        <dbReference type="ARBA" id="ARBA00010333"/>
    </source>
</evidence>
<feature type="domain" description="Solute-binding protein family 3/N-terminal" evidence="4">
    <location>
        <begin position="30"/>
        <end position="258"/>
    </location>
</feature>
<evidence type="ECO:0000313" key="6">
    <source>
        <dbReference type="Proteomes" id="UP001069090"/>
    </source>
</evidence>
<evidence type="ECO:0000256" key="2">
    <source>
        <dbReference type="ARBA" id="ARBA00022729"/>
    </source>
</evidence>
<keyword evidence="2 3" id="KW-0732">Signal</keyword>
<dbReference type="Proteomes" id="UP001069090">
    <property type="component" value="Unassembled WGS sequence"/>
</dbReference>
<proteinExistence type="inferred from homology"/>
<dbReference type="Gene3D" id="3.40.190.10">
    <property type="entry name" value="Periplasmic binding protein-like II"/>
    <property type="match status" value="2"/>
</dbReference>
<feature type="chain" id="PRO_5039886526" evidence="3">
    <location>
        <begin position="27"/>
        <end position="259"/>
    </location>
</feature>
<dbReference type="RefSeq" id="WP_258330256.1">
    <property type="nucleotide sequence ID" value="NZ_JAPTGG010000002.1"/>
</dbReference>
<dbReference type="SMART" id="SM00062">
    <property type="entry name" value="PBPb"/>
    <property type="match status" value="1"/>
</dbReference>
<dbReference type="SUPFAM" id="SSF53850">
    <property type="entry name" value="Periplasmic binding protein-like II"/>
    <property type="match status" value="1"/>
</dbReference>